<evidence type="ECO:0000256" key="3">
    <source>
        <dbReference type="ARBA" id="ARBA00022729"/>
    </source>
</evidence>
<dbReference type="Pfam" id="PF13407">
    <property type="entry name" value="Peripla_BP_4"/>
    <property type="match status" value="1"/>
</dbReference>
<dbReference type="AlphaFoldDB" id="A0A252F312"/>
<dbReference type="PANTHER" id="PTHR46847:SF1">
    <property type="entry name" value="D-ALLOSE-BINDING PERIPLASMIC PROTEIN-RELATED"/>
    <property type="match status" value="1"/>
</dbReference>
<organism evidence="6 7">
    <name type="scientific">Butyricicoccus porcorum</name>
    <dbReference type="NCBI Taxonomy" id="1945634"/>
    <lineage>
        <taxon>Bacteria</taxon>
        <taxon>Bacillati</taxon>
        <taxon>Bacillota</taxon>
        <taxon>Clostridia</taxon>
        <taxon>Eubacteriales</taxon>
        <taxon>Butyricicoccaceae</taxon>
        <taxon>Butyricicoccus</taxon>
    </lineage>
</organism>
<keyword evidence="7" id="KW-1185">Reference proteome</keyword>
<feature type="chain" id="PRO_5039093053" description="Periplasmic binding protein domain-containing protein" evidence="4">
    <location>
        <begin position="20"/>
        <end position="318"/>
    </location>
</feature>
<feature type="signal peptide" evidence="4">
    <location>
        <begin position="1"/>
        <end position="19"/>
    </location>
</feature>
<dbReference type="GO" id="GO:0030313">
    <property type="term" value="C:cell envelope"/>
    <property type="evidence" value="ECO:0007669"/>
    <property type="project" value="UniProtKB-SubCell"/>
</dbReference>
<dbReference type="PANTHER" id="PTHR46847">
    <property type="entry name" value="D-ALLOSE-BINDING PERIPLASMIC PROTEIN-RELATED"/>
    <property type="match status" value="1"/>
</dbReference>
<dbReference type="Gene3D" id="3.40.50.2300">
    <property type="match status" value="2"/>
</dbReference>
<proteinExistence type="inferred from homology"/>
<gene>
    <name evidence="6" type="ORF">CBW42_09100</name>
</gene>
<protein>
    <recommendedName>
        <fullName evidence="5">Periplasmic binding protein domain-containing protein</fullName>
    </recommendedName>
</protein>
<dbReference type="Proteomes" id="UP000194903">
    <property type="component" value="Unassembled WGS sequence"/>
</dbReference>
<evidence type="ECO:0000313" key="6">
    <source>
        <dbReference type="EMBL" id="OUM20194.1"/>
    </source>
</evidence>
<evidence type="ECO:0000256" key="2">
    <source>
        <dbReference type="ARBA" id="ARBA00007639"/>
    </source>
</evidence>
<comment type="similarity">
    <text evidence="2">Belongs to the bacterial solute-binding protein 2 family.</text>
</comment>
<keyword evidence="3 4" id="KW-0732">Signal</keyword>
<dbReference type="OrthoDB" id="9769193at2"/>
<comment type="subcellular location">
    <subcellularLocation>
        <location evidence="1">Cell envelope</location>
    </subcellularLocation>
</comment>
<name>A0A252F312_9FIRM</name>
<dbReference type="RefSeq" id="WP_087020286.1">
    <property type="nucleotide sequence ID" value="NZ_NHOC01000007.1"/>
</dbReference>
<evidence type="ECO:0000256" key="1">
    <source>
        <dbReference type="ARBA" id="ARBA00004196"/>
    </source>
</evidence>
<dbReference type="PROSITE" id="PS51257">
    <property type="entry name" value="PROKAR_LIPOPROTEIN"/>
    <property type="match status" value="1"/>
</dbReference>
<dbReference type="EMBL" id="NHOC01000007">
    <property type="protein sequence ID" value="OUM20194.1"/>
    <property type="molecule type" value="Genomic_DNA"/>
</dbReference>
<dbReference type="InterPro" id="IPR025997">
    <property type="entry name" value="SBP_2_dom"/>
</dbReference>
<evidence type="ECO:0000259" key="5">
    <source>
        <dbReference type="Pfam" id="PF13407"/>
    </source>
</evidence>
<dbReference type="GO" id="GO:0030246">
    <property type="term" value="F:carbohydrate binding"/>
    <property type="evidence" value="ECO:0007669"/>
    <property type="project" value="UniProtKB-ARBA"/>
</dbReference>
<evidence type="ECO:0000256" key="4">
    <source>
        <dbReference type="SAM" id="SignalP"/>
    </source>
</evidence>
<dbReference type="InterPro" id="IPR028082">
    <property type="entry name" value="Peripla_BP_I"/>
</dbReference>
<reference evidence="6 7" key="1">
    <citation type="submission" date="2017-05" db="EMBL/GenBank/DDBJ databases">
        <title>Butyricicoccus porcorum sp. nov. a butyrate-producing bacterium from the swine intestinal tract.</title>
        <authorList>
            <person name="Trachsel J."/>
            <person name="Humphrey S."/>
            <person name="Allen H.K."/>
        </authorList>
    </citation>
    <scope>NUCLEOTIDE SEQUENCE [LARGE SCALE GENOMIC DNA]</scope>
    <source>
        <strain evidence="6">BB10</strain>
    </source>
</reference>
<comment type="caution">
    <text evidence="6">The sequence shown here is derived from an EMBL/GenBank/DDBJ whole genome shotgun (WGS) entry which is preliminary data.</text>
</comment>
<accession>A0A252F312</accession>
<evidence type="ECO:0000313" key="7">
    <source>
        <dbReference type="Proteomes" id="UP000194903"/>
    </source>
</evidence>
<feature type="domain" description="Periplasmic binding protein" evidence="5">
    <location>
        <begin position="33"/>
        <end position="285"/>
    </location>
</feature>
<dbReference type="SUPFAM" id="SSF53822">
    <property type="entry name" value="Periplasmic binding protein-like I"/>
    <property type="match status" value="1"/>
</dbReference>
<sequence length="318" mass="34592">MRRHAIKIAVLLLAALLLAGCGSEEQTQEKRTICVVLKAMDSVHWLSVEDGLKSAANDYGVSVNILWPSHEDDVETQNTILQDVIDSEPDAIAVSPCDSDGADVLGLAAREDIPCFYIDTVADRFDFPYIGANNHQIGVLAAKALDRKLGSGKVAVITGSRRQSTHEERLQGFTDYIEQYTDLELCAVEEAESSSYVEGTACMEQLMRENPDIEGVFCTSAVIVLGAMQQLERTGGDVQLVGVDMQSDAMAGVEDGKILALVGQNGYEIGYQTVATIVHSLDGEEISHHTYVETPLITQGNVAEYLEKYLTERGESDD</sequence>